<dbReference type="Proteomes" id="UP000682733">
    <property type="component" value="Unassembled WGS sequence"/>
</dbReference>
<feature type="compositionally biased region" description="Polar residues" evidence="1">
    <location>
        <begin position="167"/>
        <end position="192"/>
    </location>
</feature>
<dbReference type="EMBL" id="CAJNOQ010001928">
    <property type="protein sequence ID" value="CAF0928049.1"/>
    <property type="molecule type" value="Genomic_DNA"/>
</dbReference>
<reference evidence="2" key="1">
    <citation type="submission" date="2021-02" db="EMBL/GenBank/DDBJ databases">
        <authorList>
            <person name="Nowell W R."/>
        </authorList>
    </citation>
    <scope>NUCLEOTIDE SEQUENCE</scope>
</reference>
<dbReference type="EMBL" id="CAJOBC010001928">
    <property type="protein sequence ID" value="CAF3706419.1"/>
    <property type="molecule type" value="Genomic_DNA"/>
</dbReference>
<dbReference type="Proteomes" id="UP000681722">
    <property type="component" value="Unassembled WGS sequence"/>
</dbReference>
<evidence type="ECO:0000313" key="4">
    <source>
        <dbReference type="EMBL" id="CAF3706419.1"/>
    </source>
</evidence>
<keyword evidence="6" id="KW-1185">Reference proteome</keyword>
<evidence type="ECO:0000256" key="1">
    <source>
        <dbReference type="SAM" id="MobiDB-lite"/>
    </source>
</evidence>
<evidence type="ECO:0000313" key="5">
    <source>
        <dbReference type="EMBL" id="CAF3793632.1"/>
    </source>
</evidence>
<gene>
    <name evidence="2" type="ORF">GPM918_LOCUS10028</name>
    <name evidence="3" type="ORF">OVA965_LOCUS15706</name>
    <name evidence="4" type="ORF">SRO942_LOCUS10029</name>
    <name evidence="5" type="ORF">TMI583_LOCUS15715</name>
</gene>
<evidence type="ECO:0000313" key="3">
    <source>
        <dbReference type="EMBL" id="CAF1025151.1"/>
    </source>
</evidence>
<dbReference type="Proteomes" id="UP000663829">
    <property type="component" value="Unassembled WGS sequence"/>
</dbReference>
<sequence length="371" mass="40709">MHSVGNTETSPETIMDDLSLLSESWSTATIHTASPTTISLITDISLSEIIINSFPMISSTNMDDASSLPESWSTATIHTASTVAEENAIELTTERLDSLQSTISDDEQSVISSSYSIVDLSASSSTIPTMISLTTDISLSEITINSFPMISSTNMDDASVVSRHQSSQSWLTTTHHPASSITEEKSTGNVAATGSSTTPQTTVLTTTIISTTTLVTSDDLVYTDFRPLPSTLPNLTIPFLQDRLTIIVQNAFECFNNPSSACQTTKRKNRDTNDCNYEANVTNLEKSYKNIEEQPLGQLTARRLRSDVTSTQNTRLAQEPHRQQYLSSVSLPKSRFQSTLSDSSPRRTRISRTQTYQHASSVFDNNDEINY</sequence>
<dbReference type="AlphaFoldDB" id="A0A814BM61"/>
<organism evidence="2 6">
    <name type="scientific">Didymodactylos carnosus</name>
    <dbReference type="NCBI Taxonomy" id="1234261"/>
    <lineage>
        <taxon>Eukaryota</taxon>
        <taxon>Metazoa</taxon>
        <taxon>Spiralia</taxon>
        <taxon>Gnathifera</taxon>
        <taxon>Rotifera</taxon>
        <taxon>Eurotatoria</taxon>
        <taxon>Bdelloidea</taxon>
        <taxon>Philodinida</taxon>
        <taxon>Philodinidae</taxon>
        <taxon>Didymodactylos</taxon>
    </lineage>
</organism>
<proteinExistence type="predicted"/>
<evidence type="ECO:0000313" key="2">
    <source>
        <dbReference type="EMBL" id="CAF0928049.1"/>
    </source>
</evidence>
<feature type="compositionally biased region" description="Polar residues" evidence="1">
    <location>
        <begin position="324"/>
        <end position="343"/>
    </location>
</feature>
<evidence type="ECO:0000313" key="6">
    <source>
        <dbReference type="Proteomes" id="UP000663829"/>
    </source>
</evidence>
<feature type="region of interest" description="Disordered" evidence="1">
    <location>
        <begin position="307"/>
        <end position="371"/>
    </location>
</feature>
<accession>A0A814BM61</accession>
<dbReference type="EMBL" id="CAJOBA010007136">
    <property type="protein sequence ID" value="CAF3793632.1"/>
    <property type="molecule type" value="Genomic_DNA"/>
</dbReference>
<dbReference type="Proteomes" id="UP000677228">
    <property type="component" value="Unassembled WGS sequence"/>
</dbReference>
<feature type="compositionally biased region" description="Polar residues" evidence="1">
    <location>
        <begin position="307"/>
        <end position="316"/>
    </location>
</feature>
<feature type="region of interest" description="Disordered" evidence="1">
    <location>
        <begin position="167"/>
        <end position="197"/>
    </location>
</feature>
<dbReference type="EMBL" id="CAJNOK010007125">
    <property type="protein sequence ID" value="CAF1025151.1"/>
    <property type="molecule type" value="Genomic_DNA"/>
</dbReference>
<feature type="compositionally biased region" description="Polar residues" evidence="1">
    <location>
        <begin position="351"/>
        <end position="364"/>
    </location>
</feature>
<name>A0A814BM61_9BILA</name>
<comment type="caution">
    <text evidence="2">The sequence shown here is derived from an EMBL/GenBank/DDBJ whole genome shotgun (WGS) entry which is preliminary data.</text>
</comment>
<protein>
    <submittedName>
        <fullName evidence="2">Uncharacterized protein</fullName>
    </submittedName>
</protein>